<protein>
    <recommendedName>
        <fullName evidence="3">Reverse transcriptase domain-containing protein</fullName>
    </recommendedName>
</protein>
<comment type="caution">
    <text evidence="2">The sequence shown here is derived from an EMBL/GenBank/DDBJ whole genome shotgun (WGS) entry which is preliminary data.</text>
</comment>
<evidence type="ECO:0008006" key="3">
    <source>
        <dbReference type="Google" id="ProtNLM"/>
    </source>
</evidence>
<feature type="compositionally biased region" description="Basic and acidic residues" evidence="1">
    <location>
        <begin position="37"/>
        <end position="47"/>
    </location>
</feature>
<proteinExistence type="predicted"/>
<gene>
    <name evidence="2" type="ORF">Tci_593241</name>
</gene>
<evidence type="ECO:0000256" key="1">
    <source>
        <dbReference type="SAM" id="MobiDB-lite"/>
    </source>
</evidence>
<dbReference type="AlphaFoldDB" id="A0A699J960"/>
<name>A0A699J960_TANCI</name>
<evidence type="ECO:0000313" key="2">
    <source>
        <dbReference type="EMBL" id="GFA21269.1"/>
    </source>
</evidence>
<feature type="region of interest" description="Disordered" evidence="1">
    <location>
        <begin position="30"/>
        <end position="55"/>
    </location>
</feature>
<accession>A0A699J960</accession>
<sequence length="159" mass="17974">MPPKITTTPMSDAAIKELVAQSVADALVKHKANKNSQNRDDSQESRSGRKRTVPTTRECTYSDNLKCQPLNFKGTKGVVGLTQWFQKMEYVFHISKCTVACQIKFSTCTLLGSALTWWNSHVKIVGYDAAYGMSWKTLKKMMTAKYCPRSEIKKLEIEI</sequence>
<dbReference type="EMBL" id="BKCJ010386537">
    <property type="protein sequence ID" value="GFA21269.1"/>
    <property type="molecule type" value="Genomic_DNA"/>
</dbReference>
<reference evidence="2" key="1">
    <citation type="journal article" date="2019" name="Sci. Rep.">
        <title>Draft genome of Tanacetum cinerariifolium, the natural source of mosquito coil.</title>
        <authorList>
            <person name="Yamashiro T."/>
            <person name="Shiraishi A."/>
            <person name="Satake H."/>
            <person name="Nakayama K."/>
        </authorList>
    </citation>
    <scope>NUCLEOTIDE SEQUENCE</scope>
</reference>
<organism evidence="2">
    <name type="scientific">Tanacetum cinerariifolium</name>
    <name type="common">Dalmatian daisy</name>
    <name type="synonym">Chrysanthemum cinerariifolium</name>
    <dbReference type="NCBI Taxonomy" id="118510"/>
    <lineage>
        <taxon>Eukaryota</taxon>
        <taxon>Viridiplantae</taxon>
        <taxon>Streptophyta</taxon>
        <taxon>Embryophyta</taxon>
        <taxon>Tracheophyta</taxon>
        <taxon>Spermatophyta</taxon>
        <taxon>Magnoliopsida</taxon>
        <taxon>eudicotyledons</taxon>
        <taxon>Gunneridae</taxon>
        <taxon>Pentapetalae</taxon>
        <taxon>asterids</taxon>
        <taxon>campanulids</taxon>
        <taxon>Asterales</taxon>
        <taxon>Asteraceae</taxon>
        <taxon>Asteroideae</taxon>
        <taxon>Anthemideae</taxon>
        <taxon>Anthemidinae</taxon>
        <taxon>Tanacetum</taxon>
    </lineage>
</organism>